<feature type="region of interest" description="Disordered" evidence="2">
    <location>
        <begin position="1"/>
        <end position="57"/>
    </location>
</feature>
<sequence length="567" mass="64502">MEEQSPKFESSFPRRTSEGPVDDVGKSPPASFYRELLANNAQQPQLSEDEEDHNPKDFLFKEDSEDELLIPESENRISSSTSPRKFKVENIRWGSESLNGSILPLSSQGSNLQSLLSNVGELEHLLSKDVAKHSKYLKEQSGKVEKARANIVTNLTRLSLVLSSIFNTYQAKAKDKQAILDKIEEWEDEKKSLLDDMKEVLSTDDNADGETHKFLELASESINVENEIEALENRLKQLKIKQTTLKNECFQSQGIIESRLSNFVQAVEKIETRERKSIEQVVQQLSENQLGYWNDNLAQEVMNGLTIHPGEIDLVGEYEPVNVLKQVESLEKPTIAEDYYLPRNANKQAPRFTKQLLQFNYKCQPKLNVYPVVGLITKELKEESVKEQEYKHRYDQVTHTLSALKDSFALIYHTEQQLQSITQSTQDLKDFQSLMNQMVESLLKTHSEADQYNLYLAKDVLAQEISIIHQALNKLNQSTDYSSIESDNVKTHDGLLFQTFSKSQERTKLPSIKSATSIRYAPSLYNSLSPTSTSKTTAKGEVNYDAGINKYTKVKEVLRSGKGNKDE</sequence>
<gene>
    <name evidence="3" type="ORF">ATY40_BA7502568</name>
</gene>
<keyword evidence="4" id="KW-1185">Reference proteome</keyword>
<evidence type="ECO:0000313" key="4">
    <source>
        <dbReference type="Proteomes" id="UP000094565"/>
    </source>
</evidence>
<dbReference type="Proteomes" id="UP000094565">
    <property type="component" value="Chromosome 2"/>
</dbReference>
<evidence type="ECO:0000313" key="3">
    <source>
        <dbReference type="EMBL" id="ANZ74931.1"/>
    </source>
</evidence>
<protein>
    <submittedName>
        <fullName evidence="3">BA75_02568T0</fullName>
    </submittedName>
</protein>
<accession>A0A1B2JAA2</accession>
<keyword evidence="1" id="KW-0175">Coiled coil</keyword>
<dbReference type="AlphaFoldDB" id="A0A1B2JAA2"/>
<feature type="coiled-coil region" evidence="1">
    <location>
        <begin position="169"/>
        <end position="248"/>
    </location>
</feature>
<name>A0A1B2JAA2_PICPA</name>
<dbReference type="EMBL" id="CP014585">
    <property type="protein sequence ID" value="ANZ74931.1"/>
    <property type="molecule type" value="Genomic_DNA"/>
</dbReference>
<reference evidence="3 4" key="1">
    <citation type="submission" date="2016-02" db="EMBL/GenBank/DDBJ databases">
        <title>Comparative genomic and transcriptomic foundation for Pichia pastoris.</title>
        <authorList>
            <person name="Love K.R."/>
            <person name="Shah K.A."/>
            <person name="Whittaker C.A."/>
            <person name="Wu J."/>
            <person name="Bartlett M.C."/>
            <person name="Ma D."/>
            <person name="Leeson R.L."/>
            <person name="Priest M."/>
            <person name="Young S.K."/>
            <person name="Love J.C."/>
        </authorList>
    </citation>
    <scope>NUCLEOTIDE SEQUENCE [LARGE SCALE GENOMIC DNA]</scope>
    <source>
        <strain evidence="3 4">ATCC 28485</strain>
    </source>
</reference>
<evidence type="ECO:0000256" key="1">
    <source>
        <dbReference type="SAM" id="Coils"/>
    </source>
</evidence>
<organism evidence="3 4">
    <name type="scientific">Komagataella pastoris</name>
    <name type="common">Yeast</name>
    <name type="synonym">Pichia pastoris</name>
    <dbReference type="NCBI Taxonomy" id="4922"/>
    <lineage>
        <taxon>Eukaryota</taxon>
        <taxon>Fungi</taxon>
        <taxon>Dikarya</taxon>
        <taxon>Ascomycota</taxon>
        <taxon>Saccharomycotina</taxon>
        <taxon>Pichiomycetes</taxon>
        <taxon>Pichiales</taxon>
        <taxon>Pichiaceae</taxon>
        <taxon>Komagataella</taxon>
    </lineage>
</organism>
<proteinExistence type="predicted"/>
<dbReference type="OrthoDB" id="3993941at2759"/>
<evidence type="ECO:0000256" key="2">
    <source>
        <dbReference type="SAM" id="MobiDB-lite"/>
    </source>
</evidence>